<evidence type="ECO:0000256" key="1">
    <source>
        <dbReference type="ARBA" id="ARBA00022617"/>
    </source>
</evidence>
<dbReference type="Pfam" id="PF00034">
    <property type="entry name" value="Cytochrom_C"/>
    <property type="match status" value="1"/>
</dbReference>
<keyword evidence="3" id="KW-0408">Iron</keyword>
<gene>
    <name evidence="7" type="ORF">UFOPK1572_00703</name>
    <name evidence="8" type="ORF">UFOPK2169_01243</name>
</gene>
<sequence length="273" mass="28644">MTEIPEHLLNRSKARREAASGEASSDASPAVAKAATPATTEASAAPKVAAAPKAAAPDPAYVVAAKTRRKIPFWAMATLSMLPIWALLYLVALTPEEKKVEGPIAKGIEVYGGCAGCHGANGSGGAGQVLYQGNAVKTFPHIEDMLNFVYNGSQKYLSAGLASYGDPNREGGVRTLLGYNGAAMPQQGESAGGALTEYEILGVVCHIRYDIAGADPADEQWAAEYEHWCSPESPIFKALQDGSSSFDTLADDFKDLMPTPIAVGTDPRANKSK</sequence>
<keyword evidence="5" id="KW-1133">Transmembrane helix</keyword>
<feature type="region of interest" description="Disordered" evidence="4">
    <location>
        <begin position="1"/>
        <end position="49"/>
    </location>
</feature>
<dbReference type="GO" id="GO:0009055">
    <property type="term" value="F:electron transfer activity"/>
    <property type="evidence" value="ECO:0007669"/>
    <property type="project" value="InterPro"/>
</dbReference>
<evidence type="ECO:0000256" key="5">
    <source>
        <dbReference type="SAM" id="Phobius"/>
    </source>
</evidence>
<reference evidence="7" key="1">
    <citation type="submission" date="2020-05" db="EMBL/GenBank/DDBJ databases">
        <authorList>
            <person name="Chiriac C."/>
            <person name="Salcher M."/>
            <person name="Ghai R."/>
            <person name="Kavagutti S V."/>
        </authorList>
    </citation>
    <scope>NUCLEOTIDE SEQUENCE</scope>
</reference>
<dbReference type="GO" id="GO:0046872">
    <property type="term" value="F:metal ion binding"/>
    <property type="evidence" value="ECO:0007669"/>
    <property type="project" value="UniProtKB-KW"/>
</dbReference>
<dbReference type="InterPro" id="IPR009056">
    <property type="entry name" value="Cyt_c-like_dom"/>
</dbReference>
<name>A0A6J6D5U5_9ZZZZ</name>
<keyword evidence="5" id="KW-0472">Membrane</keyword>
<evidence type="ECO:0000313" key="7">
    <source>
        <dbReference type="EMBL" id="CAB4559167.1"/>
    </source>
</evidence>
<feature type="compositionally biased region" description="Low complexity" evidence="4">
    <location>
        <begin position="20"/>
        <end position="49"/>
    </location>
</feature>
<evidence type="ECO:0000256" key="3">
    <source>
        <dbReference type="ARBA" id="ARBA00023004"/>
    </source>
</evidence>
<dbReference type="SUPFAM" id="SSF46626">
    <property type="entry name" value="Cytochrome c"/>
    <property type="match status" value="1"/>
</dbReference>
<dbReference type="EMBL" id="CAEZWE010000054">
    <property type="protein sequence ID" value="CAB4658499.1"/>
    <property type="molecule type" value="Genomic_DNA"/>
</dbReference>
<dbReference type="AlphaFoldDB" id="A0A6J6D5U5"/>
<organism evidence="7">
    <name type="scientific">freshwater metagenome</name>
    <dbReference type="NCBI Taxonomy" id="449393"/>
    <lineage>
        <taxon>unclassified sequences</taxon>
        <taxon>metagenomes</taxon>
        <taxon>ecological metagenomes</taxon>
    </lineage>
</organism>
<dbReference type="GO" id="GO:0020037">
    <property type="term" value="F:heme binding"/>
    <property type="evidence" value="ECO:0007669"/>
    <property type="project" value="InterPro"/>
</dbReference>
<evidence type="ECO:0000313" key="8">
    <source>
        <dbReference type="EMBL" id="CAB4658499.1"/>
    </source>
</evidence>
<keyword evidence="1" id="KW-0349">Heme</keyword>
<dbReference type="EMBL" id="CAEZTC010000072">
    <property type="protein sequence ID" value="CAB4559167.1"/>
    <property type="molecule type" value="Genomic_DNA"/>
</dbReference>
<keyword evidence="5" id="KW-0812">Transmembrane</keyword>
<evidence type="ECO:0000256" key="4">
    <source>
        <dbReference type="SAM" id="MobiDB-lite"/>
    </source>
</evidence>
<feature type="compositionally biased region" description="Basic and acidic residues" evidence="4">
    <location>
        <begin position="1"/>
        <end position="19"/>
    </location>
</feature>
<feature type="domain" description="Cytochrome c" evidence="6">
    <location>
        <begin position="102"/>
        <end position="211"/>
    </location>
</feature>
<protein>
    <submittedName>
        <fullName evidence="7">Unannotated protein</fullName>
    </submittedName>
</protein>
<accession>A0A6J6D5U5</accession>
<dbReference type="InterPro" id="IPR036909">
    <property type="entry name" value="Cyt_c-like_dom_sf"/>
</dbReference>
<evidence type="ECO:0000256" key="2">
    <source>
        <dbReference type="ARBA" id="ARBA00022723"/>
    </source>
</evidence>
<feature type="transmembrane region" description="Helical" evidence="5">
    <location>
        <begin position="73"/>
        <end position="92"/>
    </location>
</feature>
<keyword evidence="2" id="KW-0479">Metal-binding</keyword>
<dbReference type="Gene3D" id="1.10.760.10">
    <property type="entry name" value="Cytochrome c-like domain"/>
    <property type="match status" value="1"/>
</dbReference>
<dbReference type="PROSITE" id="PS51007">
    <property type="entry name" value="CYTC"/>
    <property type="match status" value="1"/>
</dbReference>
<evidence type="ECO:0000259" key="6">
    <source>
        <dbReference type="PROSITE" id="PS51007"/>
    </source>
</evidence>
<proteinExistence type="predicted"/>